<dbReference type="eggNOG" id="ENOG5032EB8">
    <property type="taxonomic scope" value="Bacteria"/>
</dbReference>
<dbReference type="RefSeq" id="WP_036344769.1">
    <property type="nucleotide sequence ID" value="NZ_JALN02000001.1"/>
</dbReference>
<dbReference type="EMBL" id="JALN02000001">
    <property type="protein sequence ID" value="KDF01933.1"/>
    <property type="molecule type" value="Genomic_DNA"/>
</dbReference>
<reference evidence="1" key="1">
    <citation type="submission" date="2014-05" db="EMBL/GenBank/DDBJ databases">
        <title>Genome sequence of Mycobacterium aromaticivorans strain JS19b1T (= DSM 45407T).</title>
        <authorList>
            <person name="Kwak Y."/>
            <person name="Park G.-S."/>
            <person name="Li Q.X."/>
            <person name="Lee S.-E."/>
            <person name="Shin J.-H."/>
        </authorList>
    </citation>
    <scope>NUCLEOTIDE SEQUENCE [LARGE SCALE GENOMIC DNA]</scope>
    <source>
        <strain evidence="1">JS19b1</strain>
    </source>
</reference>
<protein>
    <submittedName>
        <fullName evidence="1">Uncharacterized protein</fullName>
    </submittedName>
</protein>
<comment type="caution">
    <text evidence="1">The sequence shown here is derived from an EMBL/GenBank/DDBJ whole genome shotgun (WGS) entry which is preliminary data.</text>
</comment>
<proteinExistence type="predicted"/>
<gene>
    <name evidence="1" type="ORF">Y900_024140</name>
</gene>
<evidence type="ECO:0000313" key="1">
    <source>
        <dbReference type="EMBL" id="KDF01933.1"/>
    </source>
</evidence>
<organism evidence="1 2">
    <name type="scientific">Mycolicibacterium aromaticivorans JS19b1 = JCM 16368</name>
    <dbReference type="NCBI Taxonomy" id="1440774"/>
    <lineage>
        <taxon>Bacteria</taxon>
        <taxon>Bacillati</taxon>
        <taxon>Actinomycetota</taxon>
        <taxon>Actinomycetes</taxon>
        <taxon>Mycobacteriales</taxon>
        <taxon>Mycobacteriaceae</taxon>
        <taxon>Mycolicibacterium</taxon>
    </lineage>
</organism>
<evidence type="ECO:0000313" key="2">
    <source>
        <dbReference type="Proteomes" id="UP000022835"/>
    </source>
</evidence>
<name>A0A064CSY4_9MYCO</name>
<dbReference type="Proteomes" id="UP000022835">
    <property type="component" value="Unassembled WGS sequence"/>
</dbReference>
<dbReference type="OrthoDB" id="4736512at2"/>
<accession>A0A064CSY4</accession>
<keyword evidence="2" id="KW-1185">Reference proteome</keyword>
<dbReference type="STRING" id="1440774.Y900_024140"/>
<dbReference type="AlphaFoldDB" id="A0A064CSY4"/>
<sequence>MSDLAGIEQLPQPDPRGWLALRDLPAELQNTEDSTHAADSERYRCGVHGFAAALWGTDDSAALTRLRRFGDRLLKVSGSSWRAFARPATPAERVLLAHLGHAAPSGADPVTIADDGLPAELITIVDWPTSGVRNRRWPQLETTTGDKQ</sequence>